<sequence>MRLYDEIIHDILTSLEKQDKHILPVGAAADPVSRDWQDAGKAMMILQSDMAYELGGHNLPAVGNTLVTTEEDFVPEDEIILIGKDLPEITEDTPYARIALVRVAKDSIGTGDRLYNTIRNIGYFRYHIYPKGFMLRVSSSNDRESVRVAAEALNEGLNFTAIGNAILRALHLHKEVEAVRIIFITDPKVDYGRLQDGLKKTKQITATIDHMLKDVNMDCGSCGLQEICDEIEGLREMHFGMSEEHT</sequence>
<dbReference type="EC" id="2.3.1.169" evidence="1"/>
<dbReference type="EMBL" id="JBBMEX010000007">
    <property type="protein sequence ID" value="MEQ2557847.1"/>
    <property type="molecule type" value="Genomic_DNA"/>
</dbReference>
<dbReference type="InterPro" id="IPR004461">
    <property type="entry name" value="CO_DH/Ac-CoA_synth_bsu"/>
</dbReference>
<name>A0ABV1HDR0_9FIRM</name>
<dbReference type="Proteomes" id="UP001454489">
    <property type="component" value="Unassembled WGS sequence"/>
</dbReference>
<evidence type="ECO:0000256" key="2">
    <source>
        <dbReference type="ARBA" id="ARBA00022679"/>
    </source>
</evidence>
<accession>A0ABV1HDR0</accession>
<comment type="caution">
    <text evidence="3">The sequence shown here is derived from an EMBL/GenBank/DDBJ whole genome shotgun (WGS) entry which is preliminary data.</text>
</comment>
<evidence type="ECO:0000256" key="1">
    <source>
        <dbReference type="ARBA" id="ARBA00012244"/>
    </source>
</evidence>
<evidence type="ECO:0000313" key="3">
    <source>
        <dbReference type="EMBL" id="MEQ2557847.1"/>
    </source>
</evidence>
<proteinExistence type="predicted"/>
<keyword evidence="2" id="KW-0808">Transferase</keyword>
<dbReference type="RefSeq" id="WP_353530859.1">
    <property type="nucleotide sequence ID" value="NZ_JBBMEX010000007.1"/>
</dbReference>
<evidence type="ECO:0000313" key="4">
    <source>
        <dbReference type="Proteomes" id="UP001454489"/>
    </source>
</evidence>
<organism evidence="3 4">
    <name type="scientific">Maccoyibacter intestinihominis</name>
    <dbReference type="NCBI Taxonomy" id="3133499"/>
    <lineage>
        <taxon>Bacteria</taxon>
        <taxon>Bacillati</taxon>
        <taxon>Bacillota</taxon>
        <taxon>Clostridia</taxon>
        <taxon>Lachnospirales</taxon>
        <taxon>Lachnospiraceae</taxon>
        <taxon>Maccoyibacter</taxon>
    </lineage>
</organism>
<reference evidence="3 4" key="1">
    <citation type="submission" date="2024-03" db="EMBL/GenBank/DDBJ databases">
        <title>Human intestinal bacterial collection.</title>
        <authorList>
            <person name="Pauvert C."/>
            <person name="Hitch T.C.A."/>
            <person name="Clavel T."/>
        </authorList>
    </citation>
    <scope>NUCLEOTIDE SEQUENCE [LARGE SCALE GENOMIC DNA]</scope>
    <source>
        <strain evidence="3 4">CLA-AA-H185</strain>
    </source>
</reference>
<dbReference type="Pfam" id="PF03598">
    <property type="entry name" value="CdhC"/>
    <property type="match status" value="1"/>
</dbReference>
<protein>
    <recommendedName>
        <fullName evidence="1">CO-methylating acetyl-CoA synthase</fullName>
        <ecNumber evidence="1">2.3.1.169</ecNumber>
    </recommendedName>
</protein>
<dbReference type="Gene3D" id="3.30.1650.10">
    <property type="entry name" value="Bifunctional carbon monoxide dehydrogenase/acetyl-coa synthase(codh/acs), Chain M, domain 3"/>
    <property type="match status" value="1"/>
</dbReference>
<gene>
    <name evidence="3" type="ORF">WMO43_08200</name>
</gene>
<keyword evidence="4" id="KW-1185">Reference proteome</keyword>
<dbReference type="SUPFAM" id="SSF56821">
    <property type="entry name" value="Prismane protein-like"/>
    <property type="match status" value="1"/>
</dbReference>
<dbReference type="InterPro" id="IPR038571">
    <property type="entry name" value="CO_DH/Ac-CoA_synth_bsu_3_sf"/>
</dbReference>
<dbReference type="InterPro" id="IPR011254">
    <property type="entry name" value="Prismane-like_sf"/>
</dbReference>